<dbReference type="AlphaFoldDB" id="A0A4R8PRA2"/>
<dbReference type="GO" id="GO:0016740">
    <property type="term" value="F:transferase activity"/>
    <property type="evidence" value="ECO:0007669"/>
    <property type="project" value="UniProtKB-KW"/>
</dbReference>
<evidence type="ECO:0000256" key="1">
    <source>
        <dbReference type="SAM" id="MobiDB-lite"/>
    </source>
</evidence>
<dbReference type="EMBL" id="QAPG01001767">
    <property type="protein sequence ID" value="TDZ27828.1"/>
    <property type="molecule type" value="Genomic_DNA"/>
</dbReference>
<accession>A0A4R8PRA2</accession>
<dbReference type="SUPFAM" id="SSF53448">
    <property type="entry name" value="Nucleotide-diphospho-sugar transferases"/>
    <property type="match status" value="1"/>
</dbReference>
<feature type="region of interest" description="Disordered" evidence="1">
    <location>
        <begin position="155"/>
        <end position="185"/>
    </location>
</feature>
<protein>
    <submittedName>
        <fullName evidence="2">Glucose N-acetyltransferase 1</fullName>
    </submittedName>
</protein>
<dbReference type="Proteomes" id="UP000295083">
    <property type="component" value="Unassembled WGS sequence"/>
</dbReference>
<keyword evidence="3" id="KW-1185">Reference proteome</keyword>
<gene>
    <name evidence="2" type="primary">GNT1-0</name>
    <name evidence="2" type="ORF">C8035_v008715</name>
</gene>
<evidence type="ECO:0000313" key="2">
    <source>
        <dbReference type="EMBL" id="TDZ27828.1"/>
    </source>
</evidence>
<evidence type="ECO:0000313" key="3">
    <source>
        <dbReference type="Proteomes" id="UP000295083"/>
    </source>
</evidence>
<sequence length="197" mass="22738">MPRAYWLYPDQEILSSQVMLVQPSRVEFSRITSKIDSAGRNDYDMEIVNQLYKDSAMILPHRPYDLLTAEFGNDSHQWYLGSDQESWDPVAIYNEAKLVHFSDWPLPKPWLESPAHLVQEREPKCVKVNGVENCAARDIWQGIYKDFRERRKKNSESAIRLRRTHRRMLPPAGGHGGDKDSSTSALTWCTALHPAPD</sequence>
<comment type="caution">
    <text evidence="2">The sequence shown here is derived from an EMBL/GenBank/DDBJ whole genome shotgun (WGS) entry which is preliminary data.</text>
</comment>
<organism evidence="2 3">
    <name type="scientific">Colletotrichum spinosum</name>
    <dbReference type="NCBI Taxonomy" id="1347390"/>
    <lineage>
        <taxon>Eukaryota</taxon>
        <taxon>Fungi</taxon>
        <taxon>Dikarya</taxon>
        <taxon>Ascomycota</taxon>
        <taxon>Pezizomycotina</taxon>
        <taxon>Sordariomycetes</taxon>
        <taxon>Hypocreomycetidae</taxon>
        <taxon>Glomerellales</taxon>
        <taxon>Glomerellaceae</taxon>
        <taxon>Colletotrichum</taxon>
        <taxon>Colletotrichum orbiculare species complex</taxon>
    </lineage>
</organism>
<keyword evidence="2" id="KW-0808">Transferase</keyword>
<name>A0A4R8PRA2_9PEZI</name>
<dbReference type="InterPro" id="IPR029044">
    <property type="entry name" value="Nucleotide-diphossugar_trans"/>
</dbReference>
<reference evidence="2 3" key="1">
    <citation type="submission" date="2018-11" db="EMBL/GenBank/DDBJ databases">
        <title>Genome sequence and assembly of Colletotrichum spinosum.</title>
        <authorList>
            <person name="Gan P."/>
            <person name="Shirasu K."/>
        </authorList>
    </citation>
    <scope>NUCLEOTIDE SEQUENCE [LARGE SCALE GENOMIC DNA]</scope>
    <source>
        <strain evidence="2 3">CBS 515.97</strain>
    </source>
</reference>
<dbReference type="Gene3D" id="3.90.550.10">
    <property type="entry name" value="Spore Coat Polysaccharide Biosynthesis Protein SpsA, Chain A"/>
    <property type="match status" value="1"/>
</dbReference>
<proteinExistence type="predicted"/>